<proteinExistence type="predicted"/>
<feature type="signal peptide" evidence="1">
    <location>
        <begin position="1"/>
        <end position="23"/>
    </location>
</feature>
<dbReference type="InParanoid" id="A0A1V9X9D6"/>
<keyword evidence="1" id="KW-0732">Signal</keyword>
<sequence>MSLRRILSVSVVLLQVFVDQVDALPKRRMQELTPEDFFRELSPMFPKLSFAEQKCSSSAGRFGQCVGYPDCEGPPFVREGSCSDGFGVCCVYALSGSSARSSSSLSPSNAWPQAAALTTALRSGGVQHLDVIVPESRIRFTNPGYPSKDVQPHWSADAMVPSDVCQVRIDFELLDLPRSVTFKVKLNGVIVVPTLTGNNTGQHFIVSMATTNIRPARFELSVTGPPLPTSWSVRLLYSPCFSSALAPDGCAQYHTRSSGRVRSLSVASTDPTPYAVCLLAPRPTVNLITLETMPDRSDYSCRSFMQVPAGMGLDGKVIPTKVCPHDEIKLKYKVFGPLVLYMITTSGHRGINVQYDL</sequence>
<dbReference type="AlphaFoldDB" id="A0A1V9X9D6"/>
<organism evidence="2 3">
    <name type="scientific">Tropilaelaps mercedesae</name>
    <dbReference type="NCBI Taxonomy" id="418985"/>
    <lineage>
        <taxon>Eukaryota</taxon>
        <taxon>Metazoa</taxon>
        <taxon>Ecdysozoa</taxon>
        <taxon>Arthropoda</taxon>
        <taxon>Chelicerata</taxon>
        <taxon>Arachnida</taxon>
        <taxon>Acari</taxon>
        <taxon>Parasitiformes</taxon>
        <taxon>Mesostigmata</taxon>
        <taxon>Gamasina</taxon>
        <taxon>Dermanyssoidea</taxon>
        <taxon>Laelapidae</taxon>
        <taxon>Tropilaelaps</taxon>
    </lineage>
</organism>
<evidence type="ECO:0008006" key="4">
    <source>
        <dbReference type="Google" id="ProtNLM"/>
    </source>
</evidence>
<feature type="chain" id="PRO_5012190239" description="CUB domain-containing protein" evidence="1">
    <location>
        <begin position="24"/>
        <end position="357"/>
    </location>
</feature>
<evidence type="ECO:0000313" key="3">
    <source>
        <dbReference type="Proteomes" id="UP000192247"/>
    </source>
</evidence>
<name>A0A1V9X9D6_9ACAR</name>
<dbReference type="OrthoDB" id="2105077at2759"/>
<dbReference type="PANTHER" id="PTHR33236:SF5">
    <property type="entry name" value="CUB DOMAIN-CONTAINING PROTEIN"/>
    <property type="match status" value="1"/>
</dbReference>
<protein>
    <recommendedName>
        <fullName evidence="4">CUB domain-containing protein</fullName>
    </recommendedName>
</protein>
<accession>A0A1V9X9D6</accession>
<reference evidence="2 3" key="1">
    <citation type="journal article" date="2017" name="Gigascience">
        <title>Draft genome of the honey bee ectoparasitic mite, Tropilaelaps mercedesae, is shaped by the parasitic life history.</title>
        <authorList>
            <person name="Dong X."/>
            <person name="Armstrong S.D."/>
            <person name="Xia D."/>
            <person name="Makepeace B.L."/>
            <person name="Darby A.C."/>
            <person name="Kadowaki T."/>
        </authorList>
    </citation>
    <scope>NUCLEOTIDE SEQUENCE [LARGE SCALE GENOMIC DNA]</scope>
    <source>
        <strain evidence="2">Wuxi-XJTLU</strain>
    </source>
</reference>
<dbReference type="PANTHER" id="PTHR33236">
    <property type="entry name" value="INTRAFLAGELLAR TRANSPORT PROTEIN 122 FAMILY PROTEIN-RELATED"/>
    <property type="match status" value="1"/>
</dbReference>
<dbReference type="EMBL" id="MNPL01018438">
    <property type="protein sequence ID" value="OQR70165.1"/>
    <property type="molecule type" value="Genomic_DNA"/>
</dbReference>
<evidence type="ECO:0000313" key="2">
    <source>
        <dbReference type="EMBL" id="OQR70165.1"/>
    </source>
</evidence>
<dbReference type="Proteomes" id="UP000192247">
    <property type="component" value="Unassembled WGS sequence"/>
</dbReference>
<comment type="caution">
    <text evidence="2">The sequence shown here is derived from an EMBL/GenBank/DDBJ whole genome shotgun (WGS) entry which is preliminary data.</text>
</comment>
<evidence type="ECO:0000256" key="1">
    <source>
        <dbReference type="SAM" id="SignalP"/>
    </source>
</evidence>
<gene>
    <name evidence="2" type="ORF">BIW11_11807</name>
</gene>
<keyword evidence="3" id="KW-1185">Reference proteome</keyword>
<dbReference type="STRING" id="418985.A0A1V9X9D6"/>